<keyword evidence="1" id="KW-0472">Membrane</keyword>
<sequence length="193" mass="21316">MLFEEHSSSFSSPYLFNGKELDRETNLSYYGARYLDMKTSLWLNVDPLAEKLANYGAYVYTFNNPIRFTDPTGMIAEPPTGVDAEDGAIHIDSSSSWKYDNASTTWVGQKDKNCVKSKDLGNTIELDNVNVKGYKSNYVSSGDFGPSYGREKDLQYSLMLVGAIAAPILAVEGALAAGGSYLLERGQQQLYLK</sequence>
<keyword evidence="3" id="KW-1185">Reference proteome</keyword>
<dbReference type="PANTHER" id="PTHR32305">
    <property type="match status" value="1"/>
</dbReference>
<organism evidence="2 3">
    <name type="scientific">Flavobacterium flabelliforme</name>
    <dbReference type="NCBI Taxonomy" id="2816119"/>
    <lineage>
        <taxon>Bacteria</taxon>
        <taxon>Pseudomonadati</taxon>
        <taxon>Bacteroidota</taxon>
        <taxon>Flavobacteriia</taxon>
        <taxon>Flavobacteriales</taxon>
        <taxon>Flavobacteriaceae</taxon>
        <taxon>Flavobacterium</taxon>
    </lineage>
</organism>
<comment type="caution">
    <text evidence="2">The sequence shown here is derived from an EMBL/GenBank/DDBJ whole genome shotgun (WGS) entry which is preliminary data.</text>
</comment>
<evidence type="ECO:0008006" key="4">
    <source>
        <dbReference type="Google" id="ProtNLM"/>
    </source>
</evidence>
<evidence type="ECO:0000256" key="1">
    <source>
        <dbReference type="SAM" id="Phobius"/>
    </source>
</evidence>
<dbReference type="RefSeq" id="WP_210645494.1">
    <property type="nucleotide sequence ID" value="NZ_JAGFBU010000001.1"/>
</dbReference>
<dbReference type="InterPro" id="IPR022385">
    <property type="entry name" value="Rhs_assc_core"/>
</dbReference>
<dbReference type="Gene3D" id="2.180.10.10">
    <property type="entry name" value="RHS repeat-associated core"/>
    <property type="match status" value="1"/>
</dbReference>
<proteinExistence type="predicted"/>
<evidence type="ECO:0000313" key="2">
    <source>
        <dbReference type="EMBL" id="MBP4140399.1"/>
    </source>
</evidence>
<accession>A0ABS5CP54</accession>
<dbReference type="NCBIfam" id="TIGR03696">
    <property type="entry name" value="Rhs_assc_core"/>
    <property type="match status" value="1"/>
</dbReference>
<gene>
    <name evidence="2" type="ORF">J3S90_01110</name>
</gene>
<dbReference type="InterPro" id="IPR050708">
    <property type="entry name" value="T6SS_VgrG/RHS"/>
</dbReference>
<name>A0ABS5CP54_9FLAO</name>
<evidence type="ECO:0000313" key="3">
    <source>
        <dbReference type="Proteomes" id="UP000674217"/>
    </source>
</evidence>
<feature type="transmembrane region" description="Helical" evidence="1">
    <location>
        <begin position="156"/>
        <end position="183"/>
    </location>
</feature>
<dbReference type="PANTHER" id="PTHR32305:SF15">
    <property type="entry name" value="PROTEIN RHSA-RELATED"/>
    <property type="match status" value="1"/>
</dbReference>
<keyword evidence="1" id="KW-0812">Transmembrane</keyword>
<protein>
    <recommendedName>
        <fullName evidence="4">RHS repeat-associated core domain-containing protein</fullName>
    </recommendedName>
</protein>
<dbReference type="Proteomes" id="UP000674217">
    <property type="component" value="Unassembled WGS sequence"/>
</dbReference>
<dbReference type="EMBL" id="JAGFBU010000001">
    <property type="protein sequence ID" value="MBP4140399.1"/>
    <property type="molecule type" value="Genomic_DNA"/>
</dbReference>
<keyword evidence="1" id="KW-1133">Transmembrane helix</keyword>
<reference evidence="2 3" key="1">
    <citation type="submission" date="2021-03" db="EMBL/GenBank/DDBJ databases">
        <title>Flavobacterium Flabelliformis Sp. Nov. And Flavobacterium Geliluteum Sp. Nov., Two Novel Multidrug Resistant Psychrophilic Species Isolated From Antarctica.</title>
        <authorList>
            <person name="Kralova S."/>
            <person name="Busse H.J."/>
            <person name="Bezdicek M."/>
            <person name="Nykrynova M."/>
            <person name="Kroupova E."/>
            <person name="Krsek D."/>
            <person name="Sedlacek I."/>
        </authorList>
    </citation>
    <scope>NUCLEOTIDE SEQUENCE [LARGE SCALE GENOMIC DNA]</scope>
    <source>
        <strain evidence="2 3">P4023</strain>
    </source>
</reference>